<evidence type="ECO:0000313" key="2">
    <source>
        <dbReference type="Proteomes" id="UP000257109"/>
    </source>
</evidence>
<reference evidence="1" key="1">
    <citation type="submission" date="2018-05" db="EMBL/GenBank/DDBJ databases">
        <title>Draft genome of Mucuna pruriens seed.</title>
        <authorList>
            <person name="Nnadi N.E."/>
            <person name="Vos R."/>
            <person name="Hasami M.H."/>
            <person name="Devisetty U.K."/>
            <person name="Aguiy J.C."/>
        </authorList>
    </citation>
    <scope>NUCLEOTIDE SEQUENCE [LARGE SCALE GENOMIC DNA]</scope>
    <source>
        <strain evidence="1">JCA_2017</strain>
    </source>
</reference>
<protein>
    <submittedName>
        <fullName evidence="1">Uncharacterized protein</fullName>
    </submittedName>
</protein>
<dbReference type="AlphaFoldDB" id="A0A371EFP2"/>
<gene>
    <name evidence="1" type="ORF">CR513_56617</name>
</gene>
<accession>A0A371EFP2</accession>
<sequence>MSSHEDLTKFSVWEIVEKPEGETILSKCEGDFSKDKKNYQRIDKVKKVCLQTLRGEFKSLCMKESESILGFGNR</sequence>
<proteinExistence type="predicted"/>
<organism evidence="1 2">
    <name type="scientific">Mucuna pruriens</name>
    <name type="common">Velvet bean</name>
    <name type="synonym">Dolichos pruriens</name>
    <dbReference type="NCBI Taxonomy" id="157652"/>
    <lineage>
        <taxon>Eukaryota</taxon>
        <taxon>Viridiplantae</taxon>
        <taxon>Streptophyta</taxon>
        <taxon>Embryophyta</taxon>
        <taxon>Tracheophyta</taxon>
        <taxon>Spermatophyta</taxon>
        <taxon>Magnoliopsida</taxon>
        <taxon>eudicotyledons</taxon>
        <taxon>Gunneridae</taxon>
        <taxon>Pentapetalae</taxon>
        <taxon>rosids</taxon>
        <taxon>fabids</taxon>
        <taxon>Fabales</taxon>
        <taxon>Fabaceae</taxon>
        <taxon>Papilionoideae</taxon>
        <taxon>50 kb inversion clade</taxon>
        <taxon>NPAAA clade</taxon>
        <taxon>indigoferoid/millettioid clade</taxon>
        <taxon>Phaseoleae</taxon>
        <taxon>Mucuna</taxon>
    </lineage>
</organism>
<name>A0A371EFP2_MUCPR</name>
<dbReference type="EMBL" id="QJKJ01014225">
    <property type="protein sequence ID" value="RDX64784.1"/>
    <property type="molecule type" value="Genomic_DNA"/>
</dbReference>
<comment type="caution">
    <text evidence="1">The sequence shown here is derived from an EMBL/GenBank/DDBJ whole genome shotgun (WGS) entry which is preliminary data.</text>
</comment>
<evidence type="ECO:0000313" key="1">
    <source>
        <dbReference type="EMBL" id="RDX64784.1"/>
    </source>
</evidence>
<dbReference type="OrthoDB" id="1936115at2759"/>
<dbReference type="Proteomes" id="UP000257109">
    <property type="component" value="Unassembled WGS sequence"/>
</dbReference>
<feature type="non-terminal residue" evidence="1">
    <location>
        <position position="1"/>
    </location>
</feature>
<keyword evidence="2" id="KW-1185">Reference proteome</keyword>